<dbReference type="AlphaFoldDB" id="A0A9X0A400"/>
<evidence type="ECO:0000256" key="1">
    <source>
        <dbReference type="ARBA" id="ARBA00023186"/>
    </source>
</evidence>
<gene>
    <name evidence="3" type="primary">DNAJC12</name>
    <name evidence="3" type="ORF">OS493_010286</name>
</gene>
<evidence type="ECO:0000313" key="3">
    <source>
        <dbReference type="EMBL" id="KAJ7392635.1"/>
    </source>
</evidence>
<keyword evidence="4" id="KW-1185">Reference proteome</keyword>
<name>A0A9X0A400_9CNID</name>
<evidence type="ECO:0000313" key="4">
    <source>
        <dbReference type="Proteomes" id="UP001163046"/>
    </source>
</evidence>
<dbReference type="PROSITE" id="PS50076">
    <property type="entry name" value="DNAJ_2"/>
    <property type="match status" value="1"/>
</dbReference>
<accession>A0A9X0A400</accession>
<dbReference type="InterPro" id="IPR029827">
    <property type="entry name" value="JDP1-like"/>
</dbReference>
<feature type="domain" description="J" evidence="2">
    <location>
        <begin position="16"/>
        <end position="81"/>
    </location>
</feature>
<dbReference type="SUPFAM" id="SSF46565">
    <property type="entry name" value="Chaperone J-domain"/>
    <property type="match status" value="1"/>
</dbReference>
<dbReference type="Gene3D" id="1.10.287.110">
    <property type="entry name" value="DnaJ domain"/>
    <property type="match status" value="1"/>
</dbReference>
<reference evidence="3" key="1">
    <citation type="submission" date="2023-01" db="EMBL/GenBank/DDBJ databases">
        <title>Genome assembly of the deep-sea coral Lophelia pertusa.</title>
        <authorList>
            <person name="Herrera S."/>
            <person name="Cordes E."/>
        </authorList>
    </citation>
    <scope>NUCLEOTIDE SEQUENCE</scope>
    <source>
        <strain evidence="3">USNM1676648</strain>
        <tissue evidence="3">Polyp</tissue>
    </source>
</reference>
<dbReference type="Proteomes" id="UP001163046">
    <property type="component" value="Unassembled WGS sequence"/>
</dbReference>
<dbReference type="EMBL" id="MU825400">
    <property type="protein sequence ID" value="KAJ7392635.1"/>
    <property type="molecule type" value="Genomic_DNA"/>
</dbReference>
<proteinExistence type="predicted"/>
<dbReference type="GO" id="GO:0005737">
    <property type="term" value="C:cytoplasm"/>
    <property type="evidence" value="ECO:0007669"/>
    <property type="project" value="TreeGrafter"/>
</dbReference>
<dbReference type="InterPro" id="IPR036869">
    <property type="entry name" value="J_dom_sf"/>
</dbReference>
<dbReference type="PANTHER" id="PTHR44500">
    <property type="entry name" value="DNAJ HOMOLOG SUBFAMILY C MEMBER 12"/>
    <property type="match status" value="1"/>
</dbReference>
<evidence type="ECO:0000259" key="2">
    <source>
        <dbReference type="PROSITE" id="PS50076"/>
    </source>
</evidence>
<sequence length="172" mass="20048">MEDFLDVLLNNIKSNDFYALLGCDELASSDQINAEFRHKAKLLHPDKNPDDESAAKLFERLQSARNILCNEESRKKYDFWRRSGIAVPYEQWVGLSGAGHASLHWAAKPRKELMLDYRKGEEDPRNEFMDENLKAKRLMSSDDTILEAKSQRRPGWSSKRGTHISKFRRYEI</sequence>
<dbReference type="Pfam" id="PF00226">
    <property type="entry name" value="DnaJ"/>
    <property type="match status" value="1"/>
</dbReference>
<keyword evidence="1" id="KW-0143">Chaperone</keyword>
<comment type="caution">
    <text evidence="3">The sequence shown here is derived from an EMBL/GenBank/DDBJ whole genome shotgun (WGS) entry which is preliminary data.</text>
</comment>
<dbReference type="OrthoDB" id="436519at2759"/>
<dbReference type="PANTHER" id="PTHR44500:SF1">
    <property type="entry name" value="DNAJ HOMOLOG SUBFAMILY C MEMBER 12"/>
    <property type="match status" value="1"/>
</dbReference>
<protein>
    <submittedName>
        <fullName evidence="3">DnaJ sub C member 12</fullName>
    </submittedName>
</protein>
<dbReference type="InterPro" id="IPR001623">
    <property type="entry name" value="DnaJ_domain"/>
</dbReference>
<dbReference type="CDD" id="cd06257">
    <property type="entry name" value="DnaJ"/>
    <property type="match status" value="1"/>
</dbReference>
<organism evidence="3 4">
    <name type="scientific">Desmophyllum pertusum</name>
    <dbReference type="NCBI Taxonomy" id="174260"/>
    <lineage>
        <taxon>Eukaryota</taxon>
        <taxon>Metazoa</taxon>
        <taxon>Cnidaria</taxon>
        <taxon>Anthozoa</taxon>
        <taxon>Hexacorallia</taxon>
        <taxon>Scleractinia</taxon>
        <taxon>Caryophylliina</taxon>
        <taxon>Caryophylliidae</taxon>
        <taxon>Desmophyllum</taxon>
    </lineage>
</organism>
<dbReference type="PRINTS" id="PR00625">
    <property type="entry name" value="JDOMAIN"/>
</dbReference>
<dbReference type="SMART" id="SM00271">
    <property type="entry name" value="DnaJ"/>
    <property type="match status" value="1"/>
</dbReference>